<comment type="caution">
    <text evidence="2">The sequence shown here is derived from an EMBL/GenBank/DDBJ whole genome shotgun (WGS) entry which is preliminary data.</text>
</comment>
<dbReference type="Proteomes" id="UP000306147">
    <property type="component" value="Unassembled WGS sequence"/>
</dbReference>
<keyword evidence="1" id="KW-0732">Signal</keyword>
<dbReference type="EMBL" id="SRXT01000003">
    <property type="protein sequence ID" value="TGX54164.1"/>
    <property type="molecule type" value="Genomic_DNA"/>
</dbReference>
<sequence>MPIRYTLLALLALATPAAAQIILSSADQAAAFKAAGFKKHGSQWQACGDPGSASYTPGKIETFRDLNGDGRPEAVITEGSIACFGGDEMGYNLVSKQADQTWKRITDGAGILTILATKGMGGWPDLEIGGQGFCFPVQRWNGKAYVLQRHQYEGKPCRPAR</sequence>
<reference evidence="2 3" key="1">
    <citation type="submission" date="2019-04" db="EMBL/GenBank/DDBJ databases">
        <title>Sphingomonas psychrotolerans sp. nov., isolated from soil in the Tianshan Mountains, Xinjiang, China.</title>
        <authorList>
            <person name="Luo Y."/>
            <person name="Sheng H."/>
        </authorList>
    </citation>
    <scope>NUCLEOTIDE SEQUENCE [LARGE SCALE GENOMIC DNA]</scope>
    <source>
        <strain evidence="2 3">ZFGT-11</strain>
    </source>
</reference>
<proteinExistence type="predicted"/>
<feature type="chain" id="PRO_5020760342" description="VCBS repeat-containing protein" evidence="1">
    <location>
        <begin position="20"/>
        <end position="161"/>
    </location>
</feature>
<evidence type="ECO:0000313" key="2">
    <source>
        <dbReference type="EMBL" id="TGX54164.1"/>
    </source>
</evidence>
<dbReference type="RefSeq" id="WP_135963403.1">
    <property type="nucleotide sequence ID" value="NZ_SRXT01000003.1"/>
</dbReference>
<organism evidence="2 3">
    <name type="scientific">Sphingomonas gei</name>
    <dbReference type="NCBI Taxonomy" id="1395960"/>
    <lineage>
        <taxon>Bacteria</taxon>
        <taxon>Pseudomonadati</taxon>
        <taxon>Pseudomonadota</taxon>
        <taxon>Alphaproteobacteria</taxon>
        <taxon>Sphingomonadales</taxon>
        <taxon>Sphingomonadaceae</taxon>
        <taxon>Sphingomonas</taxon>
    </lineage>
</organism>
<keyword evidence="3" id="KW-1185">Reference proteome</keyword>
<name>A0A4S1XCJ4_9SPHN</name>
<evidence type="ECO:0008006" key="4">
    <source>
        <dbReference type="Google" id="ProtNLM"/>
    </source>
</evidence>
<gene>
    <name evidence="2" type="ORF">E5A73_08575</name>
</gene>
<evidence type="ECO:0000313" key="3">
    <source>
        <dbReference type="Proteomes" id="UP000306147"/>
    </source>
</evidence>
<protein>
    <recommendedName>
        <fullName evidence="4">VCBS repeat-containing protein</fullName>
    </recommendedName>
</protein>
<dbReference type="OrthoDB" id="8595012at2"/>
<accession>A0A4S1XCJ4</accession>
<dbReference type="AlphaFoldDB" id="A0A4S1XCJ4"/>
<evidence type="ECO:0000256" key="1">
    <source>
        <dbReference type="SAM" id="SignalP"/>
    </source>
</evidence>
<feature type="signal peptide" evidence="1">
    <location>
        <begin position="1"/>
        <end position="19"/>
    </location>
</feature>